<dbReference type="GO" id="GO:0000981">
    <property type="term" value="F:DNA-binding transcription factor activity, RNA polymerase II-specific"/>
    <property type="evidence" value="ECO:0007669"/>
    <property type="project" value="InterPro"/>
</dbReference>
<organism evidence="6">
    <name type="scientific">Wuchereria bancrofti</name>
    <dbReference type="NCBI Taxonomy" id="6293"/>
    <lineage>
        <taxon>Eukaryota</taxon>
        <taxon>Metazoa</taxon>
        <taxon>Ecdysozoa</taxon>
        <taxon>Nematoda</taxon>
        <taxon>Chromadorea</taxon>
        <taxon>Rhabditida</taxon>
        <taxon>Spirurina</taxon>
        <taxon>Spiruromorpha</taxon>
        <taxon>Filarioidea</taxon>
        <taxon>Onchocercidae</taxon>
        <taxon>Wuchereria</taxon>
    </lineage>
</organism>
<feature type="region of interest" description="Disordered" evidence="3">
    <location>
        <begin position="42"/>
        <end position="72"/>
    </location>
</feature>
<evidence type="ECO:0000256" key="1">
    <source>
        <dbReference type="ARBA" id="ARBA00023108"/>
    </source>
</evidence>
<accession>A0A1I8ECJ0</accession>
<dbReference type="InterPro" id="IPR036638">
    <property type="entry name" value="HLH_DNA-bd_sf"/>
</dbReference>
<keyword evidence="1" id="KW-0090">Biological rhythms</keyword>
<dbReference type="STRING" id="6293.A0A1I8ECJ0"/>
<dbReference type="InterPro" id="IPR047230">
    <property type="entry name" value="CLOCK-like"/>
</dbReference>
<dbReference type="SUPFAM" id="SSF55785">
    <property type="entry name" value="PYP-like sensor domain (PAS domain)"/>
    <property type="match status" value="1"/>
</dbReference>
<dbReference type="GO" id="GO:1990513">
    <property type="term" value="C:CLOCK-BMAL transcription complex"/>
    <property type="evidence" value="ECO:0007669"/>
    <property type="project" value="TreeGrafter"/>
</dbReference>
<dbReference type="Pfam" id="PF00010">
    <property type="entry name" value="HLH"/>
    <property type="match status" value="1"/>
</dbReference>
<dbReference type="WBParaSite" id="maker-PairedContig_143-snap-gene-0.13-mRNA-1">
    <property type="protein sequence ID" value="maker-PairedContig_143-snap-gene-0.13-mRNA-1"/>
    <property type="gene ID" value="maker-PairedContig_143-snap-gene-0.13"/>
</dbReference>
<dbReference type="GO" id="GO:0000978">
    <property type="term" value="F:RNA polymerase II cis-regulatory region sequence-specific DNA binding"/>
    <property type="evidence" value="ECO:0007669"/>
    <property type="project" value="TreeGrafter"/>
</dbReference>
<dbReference type="GO" id="GO:0046983">
    <property type="term" value="F:protein dimerization activity"/>
    <property type="evidence" value="ECO:0007669"/>
    <property type="project" value="InterPro"/>
</dbReference>
<proteinExistence type="predicted"/>
<evidence type="ECO:0000313" key="6">
    <source>
        <dbReference type="WBParaSite" id="maker-PairedContig_143-snap-gene-0.13-mRNA-1"/>
    </source>
</evidence>
<evidence type="ECO:0000259" key="5">
    <source>
        <dbReference type="Pfam" id="PF08447"/>
    </source>
</evidence>
<dbReference type="Gene3D" id="3.30.450.20">
    <property type="entry name" value="PAS domain"/>
    <property type="match status" value="1"/>
</dbReference>
<evidence type="ECO:0000259" key="4">
    <source>
        <dbReference type="Pfam" id="PF00010"/>
    </source>
</evidence>
<protein>
    <recommendedName>
        <fullName evidence="7">PAS domain-containing protein</fullName>
    </recommendedName>
</protein>
<dbReference type="PANTHER" id="PTHR46055:SF3">
    <property type="entry name" value="CIRCADIAN LOCOMOTER OUTPUT CYCLES PROTEIN KAPUT"/>
    <property type="match status" value="1"/>
</dbReference>
<dbReference type="CDD" id="cd00130">
    <property type="entry name" value="PAS"/>
    <property type="match status" value="1"/>
</dbReference>
<dbReference type="Pfam" id="PF08447">
    <property type="entry name" value="PAS_3"/>
    <property type="match status" value="1"/>
</dbReference>
<evidence type="ECO:0008006" key="7">
    <source>
        <dbReference type="Google" id="ProtNLM"/>
    </source>
</evidence>
<dbReference type="InterPro" id="IPR000014">
    <property type="entry name" value="PAS"/>
</dbReference>
<feature type="domain" description="PAS fold-3" evidence="5">
    <location>
        <begin position="294"/>
        <end position="354"/>
    </location>
</feature>
<reference evidence="6" key="1">
    <citation type="submission" date="2016-11" db="UniProtKB">
        <authorList>
            <consortium name="WormBaseParasite"/>
        </authorList>
    </citation>
    <scope>IDENTIFICATION</scope>
    <source>
        <strain evidence="6">pt0022</strain>
    </source>
</reference>
<evidence type="ECO:0000256" key="3">
    <source>
        <dbReference type="SAM" id="MobiDB-lite"/>
    </source>
</evidence>
<name>A0A1I8ECJ0_WUCBA</name>
<dbReference type="InterPro" id="IPR035965">
    <property type="entry name" value="PAS-like_dom_sf"/>
</dbReference>
<dbReference type="GO" id="GO:0032922">
    <property type="term" value="P:circadian regulation of gene expression"/>
    <property type="evidence" value="ECO:0007669"/>
    <property type="project" value="InterPro"/>
</dbReference>
<feature type="compositionally biased region" description="Basic and acidic residues" evidence="3">
    <location>
        <begin position="62"/>
        <end position="72"/>
    </location>
</feature>
<dbReference type="AlphaFoldDB" id="A0A1I8ECJ0"/>
<evidence type="ECO:0000256" key="2">
    <source>
        <dbReference type="ARBA" id="ARBA00023242"/>
    </source>
</evidence>
<feature type="domain" description="BHLH" evidence="4">
    <location>
        <begin position="63"/>
        <end position="98"/>
    </location>
</feature>
<dbReference type="PANTHER" id="PTHR46055">
    <property type="entry name" value="CIRCADIAN LOCOMOTER OUTPUT CYCLES PROTEIN KAPUT"/>
    <property type="match status" value="1"/>
</dbReference>
<dbReference type="InterPro" id="IPR013655">
    <property type="entry name" value="PAS_fold_3"/>
</dbReference>
<keyword evidence="2" id="KW-0539">Nucleus</keyword>
<sequence>MTFYDLFSRSYREKMRKEKEKKMEKYEEGKKMTECGICQSAPVNHQSSKSDKKLFPMTNGTEKTRNESEKRRRDTFNQLIGELTLLVAKDDRKMDKIQAESTSDEASSAALDSKLRITTGYNIPDIVQLYMDALAAGTFCIHCSGHIEHASTSFATLFDDTICELQGKNFFDLLDDKSAESFCGTISTEVLHSVPNGTTMHSTVIQETVTTKKLRRQLLVIGYLKKITHNNDHLCISDKVAENETDKSKKKIVTITRMNLSDLLASLYLHGNEEMPISLYSIIPNLFVLMPKDGYSRFDLLGTSGYDYIHTDDLLQVAENHTQLMELGTYQIKSHRLRTKSHQWIWVNCVAVIENQISFKRVRCNYRVISHSSSEQANNSLSATSPEKHTNSSCTAKIVIAPLPLKRIRKGESSEISGSCRSFYSDNSPSTSFKYSSSLCQPPSTVLSSLSAEMLQSKRRNQIPVAVIEHYPLSDSKLKATEATLAASNSNESRINVSNLTSSSTSMVTPAALSISPMYQQVWEELQRRSEILRQQVLQKEMELRELHLKRFLASLHGDKY</sequence>
<dbReference type="InterPro" id="IPR011598">
    <property type="entry name" value="bHLH_dom"/>
</dbReference>
<dbReference type="Gene3D" id="4.10.280.10">
    <property type="entry name" value="Helix-loop-helix DNA-binding domain"/>
    <property type="match status" value="1"/>
</dbReference>